<reference evidence="7 8" key="1">
    <citation type="submission" date="2016-07" db="EMBL/GenBank/DDBJ databases">
        <title>Genome and transcriptome analysis of iron-reducing fermentative bacteria Anoxybacter fermentans.</title>
        <authorList>
            <person name="Zeng X."/>
            <person name="Shao Z."/>
        </authorList>
    </citation>
    <scope>NUCLEOTIDE SEQUENCE [LARGE SCALE GENOMIC DNA]</scope>
    <source>
        <strain evidence="7 8">DY22613</strain>
    </source>
</reference>
<keyword evidence="8" id="KW-1185">Reference proteome</keyword>
<dbReference type="PROSITE" id="PS50929">
    <property type="entry name" value="ABC_TM1F"/>
    <property type="match status" value="1"/>
</dbReference>
<proteinExistence type="predicted"/>
<feature type="transmembrane region" description="Helical" evidence="5">
    <location>
        <begin position="82"/>
        <end position="102"/>
    </location>
</feature>
<dbReference type="Gene3D" id="1.20.1560.10">
    <property type="entry name" value="ABC transporter type 1, transmembrane domain"/>
    <property type="match status" value="1"/>
</dbReference>
<dbReference type="GO" id="GO:0005524">
    <property type="term" value="F:ATP binding"/>
    <property type="evidence" value="ECO:0007669"/>
    <property type="project" value="InterPro"/>
</dbReference>
<feature type="domain" description="ABC transmembrane type-1" evidence="6">
    <location>
        <begin position="21"/>
        <end position="146"/>
    </location>
</feature>
<dbReference type="KEGG" id="aft:BBF96_06565"/>
<feature type="transmembrane region" description="Helical" evidence="5">
    <location>
        <begin position="108"/>
        <end position="127"/>
    </location>
</feature>
<organism evidence="7 8">
    <name type="scientific">Anoxybacter fermentans</name>
    <dbReference type="NCBI Taxonomy" id="1323375"/>
    <lineage>
        <taxon>Bacteria</taxon>
        <taxon>Bacillati</taxon>
        <taxon>Bacillota</taxon>
        <taxon>Clostridia</taxon>
        <taxon>Halanaerobiales</taxon>
        <taxon>Anoxybacter</taxon>
    </lineage>
</organism>
<evidence type="ECO:0000256" key="5">
    <source>
        <dbReference type="SAM" id="Phobius"/>
    </source>
</evidence>
<keyword evidence="4 5" id="KW-0472">Membrane</keyword>
<keyword evidence="3 5" id="KW-1133">Transmembrane helix</keyword>
<comment type="subcellular location">
    <subcellularLocation>
        <location evidence="1">Cell membrane</location>
        <topology evidence="1">Multi-pass membrane protein</topology>
    </subcellularLocation>
</comment>
<dbReference type="InterPro" id="IPR011527">
    <property type="entry name" value="ABC1_TM_dom"/>
</dbReference>
<dbReference type="GO" id="GO:0140359">
    <property type="term" value="F:ABC-type transporter activity"/>
    <property type="evidence" value="ECO:0007669"/>
    <property type="project" value="InterPro"/>
</dbReference>
<keyword evidence="2 5" id="KW-0812">Transmembrane</keyword>
<evidence type="ECO:0000313" key="8">
    <source>
        <dbReference type="Proteomes" id="UP000267250"/>
    </source>
</evidence>
<evidence type="ECO:0000256" key="2">
    <source>
        <dbReference type="ARBA" id="ARBA00022692"/>
    </source>
</evidence>
<evidence type="ECO:0000256" key="4">
    <source>
        <dbReference type="ARBA" id="ARBA00023136"/>
    </source>
</evidence>
<evidence type="ECO:0000256" key="3">
    <source>
        <dbReference type="ARBA" id="ARBA00022989"/>
    </source>
</evidence>
<dbReference type="Pfam" id="PF00664">
    <property type="entry name" value="ABC_membrane"/>
    <property type="match status" value="1"/>
</dbReference>
<dbReference type="EMBL" id="CP016379">
    <property type="protein sequence ID" value="AZR73076.1"/>
    <property type="molecule type" value="Genomic_DNA"/>
</dbReference>
<name>A0A3Q9HQC7_9FIRM</name>
<gene>
    <name evidence="7" type="ORF">BBF96_06565</name>
</gene>
<evidence type="ECO:0000256" key="1">
    <source>
        <dbReference type="ARBA" id="ARBA00004651"/>
    </source>
</evidence>
<evidence type="ECO:0000313" key="7">
    <source>
        <dbReference type="EMBL" id="AZR73076.1"/>
    </source>
</evidence>
<dbReference type="InterPro" id="IPR036640">
    <property type="entry name" value="ABC1_TM_sf"/>
</dbReference>
<accession>A0A3Q9HQC7</accession>
<dbReference type="Proteomes" id="UP000267250">
    <property type="component" value="Chromosome"/>
</dbReference>
<evidence type="ECO:0000259" key="6">
    <source>
        <dbReference type="PROSITE" id="PS50929"/>
    </source>
</evidence>
<protein>
    <recommendedName>
        <fullName evidence="6">ABC transmembrane type-1 domain-containing protein</fullName>
    </recommendedName>
</protein>
<dbReference type="GO" id="GO:0005886">
    <property type="term" value="C:plasma membrane"/>
    <property type="evidence" value="ECO:0007669"/>
    <property type="project" value="UniProtKB-SubCell"/>
</dbReference>
<dbReference type="AlphaFoldDB" id="A0A3Q9HQC7"/>
<sequence length="195" mass="23152">MEIASYCSYTVTCYNLYRKKIGNLLTKEVSKYQKELSTLNTKAKDIFDYILNIKSFNAEDFFNRRYNEQESKVLKHQFKANLYSKIIWIIGIINYNFIYVLFYSIGGFLAYKGFIDFGLVVGLYLMIDRLVNLLMGIPRMFSSLFEVVPKINRFYEILDLPESQEIKTFEEKIDESDVVIQLKNFNYFYQSGKKF</sequence>
<dbReference type="SUPFAM" id="SSF90123">
    <property type="entry name" value="ABC transporter transmembrane region"/>
    <property type="match status" value="1"/>
</dbReference>